<feature type="binding site" evidence="8">
    <location>
        <position position="291"/>
    </location>
    <ligand>
        <name>Mn(2+)</name>
        <dbReference type="ChEBI" id="CHEBI:29035"/>
    </ligand>
</feature>
<comment type="caution">
    <text evidence="11">The sequence shown here is derived from an EMBL/GenBank/DDBJ whole genome shotgun (WGS) entry which is preliminary data.</text>
</comment>
<feature type="signal peptide" evidence="9">
    <location>
        <begin position="1"/>
        <end position="23"/>
    </location>
</feature>
<gene>
    <name evidence="11" type="ORF">AXG93_1953s1390</name>
</gene>
<dbReference type="SMR" id="A0A176VQL1"/>
<feature type="binding site" evidence="8">
    <location>
        <position position="286"/>
    </location>
    <ligand>
        <name>Mn(2+)</name>
        <dbReference type="ChEBI" id="CHEBI:29035"/>
    </ligand>
</feature>
<dbReference type="InterPro" id="IPR001929">
    <property type="entry name" value="Germin"/>
</dbReference>
<feature type="binding site" evidence="7">
    <location>
        <position position="286"/>
    </location>
    <ligand>
        <name>oxalate</name>
        <dbReference type="ChEBI" id="CHEBI:30623"/>
    </ligand>
</feature>
<comment type="subcellular location">
    <subcellularLocation>
        <location evidence="1">Secreted</location>
        <location evidence="1">Extracellular space</location>
        <location evidence="1">Apoplast</location>
    </subcellularLocation>
</comment>
<keyword evidence="5 7" id="KW-0479">Metal-binding</keyword>
<evidence type="ECO:0000256" key="8">
    <source>
        <dbReference type="PIRSR" id="PIRSR601929-2"/>
    </source>
</evidence>
<feature type="domain" description="Cupin type-1" evidence="10">
    <location>
        <begin position="49"/>
        <end position="191"/>
    </location>
</feature>
<dbReference type="Proteomes" id="UP000077202">
    <property type="component" value="Unassembled WGS sequence"/>
</dbReference>
<dbReference type="PANTHER" id="PTHR31238">
    <property type="entry name" value="GERMIN-LIKE PROTEIN SUBFAMILY 3 MEMBER 3"/>
    <property type="match status" value="1"/>
</dbReference>
<evidence type="ECO:0000256" key="6">
    <source>
        <dbReference type="ARBA" id="ARBA00023211"/>
    </source>
</evidence>
<feature type="binding site" evidence="7">
    <location>
        <position position="281"/>
    </location>
    <ligand>
        <name>oxalate</name>
        <dbReference type="ChEBI" id="CHEBI:30623"/>
    </ligand>
</feature>
<dbReference type="GO" id="GO:0030145">
    <property type="term" value="F:manganese ion binding"/>
    <property type="evidence" value="ECO:0007669"/>
    <property type="project" value="InterPro"/>
</dbReference>
<dbReference type="AlphaFoldDB" id="A0A176VQL1"/>
<evidence type="ECO:0000256" key="9">
    <source>
        <dbReference type="SAM" id="SignalP"/>
    </source>
</evidence>
<feature type="binding site" evidence="7">
    <location>
        <position position="291"/>
    </location>
    <ligand>
        <name>oxalate</name>
        <dbReference type="ChEBI" id="CHEBI:30623"/>
    </ligand>
</feature>
<sequence length="390" mass="41703">MDHIALFGALIVVIGLSSSEVQASDPELTVDFAAPPGIDGSFFRSVRLENVTIDSPYLATVTPINQFSFPALFGLGISSALVQYPAGALDVPHTHPRGTELLFLIEGSLDVGIVDTTGKLFTASINPGDLYVFPKGLVHFQINRGETLAKAVVSFSSSNPGTVKLPINLFKTDIPDYVLMKSFGVGKAVLTTSLRFAIFLMTGILGVQGSDPELTVDFVIPSEASPPLLDGSYFTSTILANVTFLPSNFVTVTPANDDEFPALKGLGISCALFSFTPGAVNPPHTHPRATELLYVIRGVLDVGFIDSSNKLRTQTIKTGDLFVFPKGLVHYEVNRHHRISKALASFNSANPGLLRLPTSLFKSGIADDVLQRSFGVSSAIIHELKNATVN</sequence>
<name>A0A176VQL1_MARPO</name>
<feature type="chain" id="PRO_5008051972" description="Cupin type-1 domain-containing protein" evidence="9">
    <location>
        <begin position="24"/>
        <end position="390"/>
    </location>
</feature>
<evidence type="ECO:0000256" key="4">
    <source>
        <dbReference type="ARBA" id="ARBA00022525"/>
    </source>
</evidence>
<dbReference type="Gene3D" id="2.60.120.10">
    <property type="entry name" value="Jelly Rolls"/>
    <property type="match status" value="2"/>
</dbReference>
<dbReference type="Pfam" id="PF00190">
    <property type="entry name" value="Cupin_1"/>
    <property type="match status" value="2"/>
</dbReference>
<organism evidence="11 12">
    <name type="scientific">Marchantia polymorpha subsp. ruderalis</name>
    <dbReference type="NCBI Taxonomy" id="1480154"/>
    <lineage>
        <taxon>Eukaryota</taxon>
        <taxon>Viridiplantae</taxon>
        <taxon>Streptophyta</taxon>
        <taxon>Embryophyta</taxon>
        <taxon>Marchantiophyta</taxon>
        <taxon>Marchantiopsida</taxon>
        <taxon>Marchantiidae</taxon>
        <taxon>Marchantiales</taxon>
        <taxon>Marchantiaceae</taxon>
        <taxon>Marchantia</taxon>
    </lineage>
</organism>
<evidence type="ECO:0000256" key="5">
    <source>
        <dbReference type="ARBA" id="ARBA00022723"/>
    </source>
</evidence>
<evidence type="ECO:0000313" key="11">
    <source>
        <dbReference type="EMBL" id="OAE23179.1"/>
    </source>
</evidence>
<dbReference type="GO" id="GO:0048046">
    <property type="term" value="C:apoplast"/>
    <property type="evidence" value="ECO:0007669"/>
    <property type="project" value="UniProtKB-SubCell"/>
</dbReference>
<reference evidence="11" key="1">
    <citation type="submission" date="2016-03" db="EMBL/GenBank/DDBJ databases">
        <title>Mechanisms controlling the formation of the plant cell surface in tip-growing cells are functionally conserved among land plants.</title>
        <authorList>
            <person name="Honkanen S."/>
            <person name="Jones V.A."/>
            <person name="Morieri G."/>
            <person name="Champion C."/>
            <person name="Hetherington A.J."/>
            <person name="Kelly S."/>
            <person name="Saint-Marcoux D."/>
            <person name="Proust H."/>
            <person name="Prescott H."/>
            <person name="Dolan L."/>
        </authorList>
    </citation>
    <scope>NUCLEOTIDE SEQUENCE [LARGE SCALE GENOMIC DNA]</scope>
    <source>
        <tissue evidence="11">Whole gametophyte</tissue>
    </source>
</reference>
<dbReference type="PRINTS" id="PR00325">
    <property type="entry name" value="GERMIN"/>
</dbReference>
<dbReference type="SMART" id="SM00835">
    <property type="entry name" value="Cupin_1"/>
    <property type="match status" value="2"/>
</dbReference>
<dbReference type="EMBL" id="LVLJ01002920">
    <property type="protein sequence ID" value="OAE23179.1"/>
    <property type="molecule type" value="Genomic_DNA"/>
</dbReference>
<comment type="similarity">
    <text evidence="2">Belongs to the germin family.</text>
</comment>
<dbReference type="SUPFAM" id="SSF51182">
    <property type="entry name" value="RmlC-like cupins"/>
    <property type="match status" value="2"/>
</dbReference>
<evidence type="ECO:0000256" key="2">
    <source>
        <dbReference type="ARBA" id="ARBA00007456"/>
    </source>
</evidence>
<protein>
    <recommendedName>
        <fullName evidence="10">Cupin type-1 domain-containing protein</fullName>
    </recommendedName>
</protein>
<evidence type="ECO:0000256" key="1">
    <source>
        <dbReference type="ARBA" id="ARBA00004271"/>
    </source>
</evidence>
<dbReference type="CDD" id="cd02241">
    <property type="entry name" value="cupin_OxOx"/>
    <property type="match status" value="2"/>
</dbReference>
<feature type="binding site" evidence="8">
    <location>
        <position position="284"/>
    </location>
    <ligand>
        <name>Mn(2+)</name>
        <dbReference type="ChEBI" id="CHEBI:29035"/>
    </ligand>
</feature>
<evidence type="ECO:0000256" key="7">
    <source>
        <dbReference type="PIRSR" id="PIRSR601929-1"/>
    </source>
</evidence>
<dbReference type="InterPro" id="IPR011051">
    <property type="entry name" value="RmlC_Cupin_sf"/>
</dbReference>
<keyword evidence="4" id="KW-0964">Secreted</keyword>
<accession>A0A176VQL1</accession>
<keyword evidence="9" id="KW-0732">Signal</keyword>
<keyword evidence="6 7" id="KW-0464">Manganese</keyword>
<dbReference type="InterPro" id="IPR006045">
    <property type="entry name" value="Cupin_1"/>
</dbReference>
<dbReference type="InterPro" id="IPR014710">
    <property type="entry name" value="RmlC-like_jellyroll"/>
</dbReference>
<keyword evidence="12" id="KW-1185">Reference proteome</keyword>
<proteinExistence type="inferred from homology"/>
<evidence type="ECO:0000256" key="3">
    <source>
        <dbReference type="ARBA" id="ARBA00022523"/>
    </source>
</evidence>
<keyword evidence="3" id="KW-0052">Apoplast</keyword>
<evidence type="ECO:0000313" key="12">
    <source>
        <dbReference type="Proteomes" id="UP000077202"/>
    </source>
</evidence>
<feature type="binding site" evidence="8">
    <location>
        <position position="330"/>
    </location>
    <ligand>
        <name>Mn(2+)</name>
        <dbReference type="ChEBI" id="CHEBI:29035"/>
    </ligand>
</feature>
<evidence type="ECO:0000259" key="10">
    <source>
        <dbReference type="SMART" id="SM00835"/>
    </source>
</evidence>
<feature type="domain" description="Cupin type-1" evidence="10">
    <location>
        <begin position="247"/>
        <end position="382"/>
    </location>
</feature>